<evidence type="ECO:0000313" key="6">
    <source>
        <dbReference type="Proteomes" id="UP000334340"/>
    </source>
</evidence>
<dbReference type="Pfam" id="PF03720">
    <property type="entry name" value="UDPG_MGDP_dh_C"/>
    <property type="match status" value="1"/>
</dbReference>
<dbReference type="InterPro" id="IPR014027">
    <property type="entry name" value="UDP-Glc/GDP-Man_DH_C"/>
</dbReference>
<dbReference type="PIRSF" id="PIRSF500136">
    <property type="entry name" value="UDP_ManNAc_DH"/>
    <property type="match status" value="1"/>
</dbReference>
<comment type="similarity">
    <text evidence="3">Belongs to the UDP-glucose/GDP-mannose dehydrogenase family.</text>
</comment>
<evidence type="ECO:0000256" key="2">
    <source>
        <dbReference type="ARBA" id="ARBA00023027"/>
    </source>
</evidence>
<protein>
    <submittedName>
        <fullName evidence="5">UDP-N-acetyl-D-glucosamine dehydrogenase</fullName>
    </submittedName>
</protein>
<reference evidence="5 6" key="1">
    <citation type="submission" date="2019-07" db="EMBL/GenBank/DDBJ databases">
        <authorList>
            <person name="Cremers G."/>
        </authorList>
    </citation>
    <scope>NUCLEOTIDE SEQUENCE [LARGE SCALE GENOMIC DNA]</scope>
</reference>
<organism evidence="5 6">
    <name type="scientific">Candidatus Methylomirabilis lanthanidiphila</name>
    <dbReference type="NCBI Taxonomy" id="2211376"/>
    <lineage>
        <taxon>Bacteria</taxon>
        <taxon>Candidatus Methylomirabilota</taxon>
        <taxon>Candidatus Methylomirabilia</taxon>
        <taxon>Candidatus Methylomirabilales</taxon>
        <taxon>Candidatus Methylomirabilaceae</taxon>
        <taxon>Candidatus Methylomirabilis</taxon>
    </lineage>
</organism>
<dbReference type="Gene3D" id="3.40.50.720">
    <property type="entry name" value="NAD(P)-binding Rossmann-like Domain"/>
    <property type="match status" value="2"/>
</dbReference>
<accession>A0A564ZGR3</accession>
<dbReference type="SUPFAM" id="SSF51735">
    <property type="entry name" value="NAD(P)-binding Rossmann-fold domains"/>
    <property type="match status" value="1"/>
</dbReference>
<dbReference type="SMART" id="SM00984">
    <property type="entry name" value="UDPG_MGDP_dh_C"/>
    <property type="match status" value="1"/>
</dbReference>
<feature type="domain" description="UDP-glucose/GDP-mannose dehydrogenase C-terminal" evidence="4">
    <location>
        <begin position="332"/>
        <end position="431"/>
    </location>
</feature>
<sequence>MASHISHLKDRIGRRDYTVGIIGLGYVGLPAVLRFWEVGFRVLGFDIDPHKVKRLNAGESYIRHLPSDRIASLSHSGRFEATGDFARLGEADALLVCVPTPLTRHRNPDLQYVIQTADAIARTLRPGQLICLESTTYPGTTEELLLPRFEAKGLTVGEDFFLVFSPEREDPGNARFGLAVIPKVLGGVSDACGELGEALYATIVSRVIRVASPKVAEMTKLLENIYRAINIALVNELKMLSDRMGINIWEAIDAAATKPFGFQPFYPGPGLGGHCIPIDPFYLTWKAREYGMTTHFIELAGEINHAMPAWVVGKVIEALNTRGTSLNGAKVLVLGVAYKPDIDDQRESPALEILTLLRQQGAHVNYADPHVPRCYGHRHYPDLDLTALPLTAETIQAQNAVILVTNHAAFDLELIRRHAPLIVDTRNAFKGIPPDKVVKA</sequence>
<dbReference type="InterPro" id="IPR008927">
    <property type="entry name" value="6-PGluconate_DH-like_C_sf"/>
</dbReference>
<dbReference type="SUPFAM" id="SSF48179">
    <property type="entry name" value="6-phosphogluconate dehydrogenase C-terminal domain-like"/>
    <property type="match status" value="1"/>
</dbReference>
<dbReference type="InterPro" id="IPR036220">
    <property type="entry name" value="UDP-Glc/GDP-Man_DH_C_sf"/>
</dbReference>
<dbReference type="EMBL" id="CABIKM010000014">
    <property type="protein sequence ID" value="VUZ84484.1"/>
    <property type="molecule type" value="Genomic_DNA"/>
</dbReference>
<dbReference type="PIRSF" id="PIRSF000124">
    <property type="entry name" value="UDPglc_GDPman_dh"/>
    <property type="match status" value="1"/>
</dbReference>
<dbReference type="PANTHER" id="PTHR43491:SF1">
    <property type="entry name" value="UDP-N-ACETYL-D-MANNOSAMINE DEHYDROGENASE"/>
    <property type="match status" value="1"/>
</dbReference>
<dbReference type="InterPro" id="IPR036291">
    <property type="entry name" value="NAD(P)-bd_dom_sf"/>
</dbReference>
<keyword evidence="1" id="KW-0560">Oxidoreductase</keyword>
<dbReference type="SUPFAM" id="SSF52413">
    <property type="entry name" value="UDP-glucose/GDP-mannose dehydrogenase C-terminal domain"/>
    <property type="match status" value="1"/>
</dbReference>
<dbReference type="AlphaFoldDB" id="A0A564ZGR3"/>
<dbReference type="InterPro" id="IPR028359">
    <property type="entry name" value="UDP_ManNAc/GlcNAc_DH"/>
</dbReference>
<dbReference type="Pfam" id="PF00984">
    <property type="entry name" value="UDPG_MGDP_dh"/>
    <property type="match status" value="1"/>
</dbReference>
<dbReference type="InterPro" id="IPR001732">
    <property type="entry name" value="UDP-Glc/GDP-Man_DH_N"/>
</dbReference>
<proteinExistence type="inferred from homology"/>
<dbReference type="PANTHER" id="PTHR43491">
    <property type="entry name" value="UDP-N-ACETYL-D-MANNOSAMINE DEHYDROGENASE"/>
    <property type="match status" value="1"/>
</dbReference>
<keyword evidence="6" id="KW-1185">Reference proteome</keyword>
<evidence type="ECO:0000313" key="5">
    <source>
        <dbReference type="EMBL" id="VUZ84484.1"/>
    </source>
</evidence>
<name>A0A564ZGR3_9BACT</name>
<dbReference type="Pfam" id="PF03721">
    <property type="entry name" value="UDPG_MGDP_dh_N"/>
    <property type="match status" value="1"/>
</dbReference>
<dbReference type="GO" id="GO:0051287">
    <property type="term" value="F:NAD binding"/>
    <property type="evidence" value="ECO:0007669"/>
    <property type="project" value="InterPro"/>
</dbReference>
<dbReference type="GO" id="GO:0016628">
    <property type="term" value="F:oxidoreductase activity, acting on the CH-CH group of donors, NAD or NADP as acceptor"/>
    <property type="evidence" value="ECO:0007669"/>
    <property type="project" value="InterPro"/>
</dbReference>
<dbReference type="NCBIfam" id="TIGR03026">
    <property type="entry name" value="NDP-sugDHase"/>
    <property type="match status" value="1"/>
</dbReference>
<dbReference type="GO" id="GO:0000271">
    <property type="term" value="P:polysaccharide biosynthetic process"/>
    <property type="evidence" value="ECO:0007669"/>
    <property type="project" value="InterPro"/>
</dbReference>
<evidence type="ECO:0000256" key="3">
    <source>
        <dbReference type="PIRNR" id="PIRNR000124"/>
    </source>
</evidence>
<gene>
    <name evidence="5" type="ORF">MELA_00857</name>
</gene>
<dbReference type="GO" id="GO:0016616">
    <property type="term" value="F:oxidoreductase activity, acting on the CH-OH group of donors, NAD or NADP as acceptor"/>
    <property type="evidence" value="ECO:0007669"/>
    <property type="project" value="InterPro"/>
</dbReference>
<dbReference type="Proteomes" id="UP000334340">
    <property type="component" value="Unassembled WGS sequence"/>
</dbReference>
<dbReference type="InterPro" id="IPR014026">
    <property type="entry name" value="UDP-Glc/GDP-Man_DH_dimer"/>
</dbReference>
<keyword evidence="2" id="KW-0520">NAD</keyword>
<evidence type="ECO:0000256" key="1">
    <source>
        <dbReference type="ARBA" id="ARBA00023002"/>
    </source>
</evidence>
<dbReference type="InterPro" id="IPR017476">
    <property type="entry name" value="UDP-Glc/GDP-Man"/>
</dbReference>
<evidence type="ECO:0000259" key="4">
    <source>
        <dbReference type="SMART" id="SM00984"/>
    </source>
</evidence>